<dbReference type="PANTHER" id="PTHR31896">
    <property type="entry name" value="FAMILY REGULATORY PROTEIN, PUTATIVE (AFU_ORTHOLOGUE AFUA_3G14730)-RELATED"/>
    <property type="match status" value="1"/>
</dbReference>
<evidence type="ECO:0000313" key="3">
    <source>
        <dbReference type="Proteomes" id="UP001327560"/>
    </source>
</evidence>
<dbReference type="Pfam" id="PF02458">
    <property type="entry name" value="Transferase"/>
    <property type="match status" value="1"/>
</dbReference>
<organism evidence="2 3">
    <name type="scientific">Canna indica</name>
    <name type="common">Indian-shot</name>
    <dbReference type="NCBI Taxonomy" id="4628"/>
    <lineage>
        <taxon>Eukaryota</taxon>
        <taxon>Viridiplantae</taxon>
        <taxon>Streptophyta</taxon>
        <taxon>Embryophyta</taxon>
        <taxon>Tracheophyta</taxon>
        <taxon>Spermatophyta</taxon>
        <taxon>Magnoliopsida</taxon>
        <taxon>Liliopsida</taxon>
        <taxon>Zingiberales</taxon>
        <taxon>Cannaceae</taxon>
        <taxon>Canna</taxon>
    </lineage>
</organism>
<name>A0AAQ3K169_9LILI</name>
<evidence type="ECO:0000313" key="2">
    <source>
        <dbReference type="EMBL" id="WOK99972.1"/>
    </source>
</evidence>
<sequence>MNSDIPGSITYFLNFQFYPQNVAARDLRWAVQLLHRKVAAHGDEAVRRAVAEWEAVNDADEISSFPSLCALVWRSMTRARAWLPANATTTFRMAVNCWCRVTPKVSTNYFGNAIQSIPTTASVGDVAVRDLRWAAQLLHRNVAAHGDEAMRRAVAEWEAAPRCFPLGNSDGAGITMGSSHRFPMYEGNDFGWGLPAAVRSGQANKFDGKMLAFPGRDLGGSVELEMCLAPETMAAQVQVRLPKLQVEKFVQGGGLVEYVSKYV</sequence>
<dbReference type="AlphaFoldDB" id="A0AAQ3K169"/>
<dbReference type="Gene3D" id="3.30.559.10">
    <property type="entry name" value="Chloramphenicol acetyltransferase-like domain"/>
    <property type="match status" value="1"/>
</dbReference>
<dbReference type="EMBL" id="CP136892">
    <property type="protein sequence ID" value="WOK99972.1"/>
    <property type="molecule type" value="Genomic_DNA"/>
</dbReference>
<dbReference type="Proteomes" id="UP001327560">
    <property type="component" value="Chromosome 3"/>
</dbReference>
<dbReference type="InterPro" id="IPR023213">
    <property type="entry name" value="CAT-like_dom_sf"/>
</dbReference>
<evidence type="ECO:0008006" key="4">
    <source>
        <dbReference type="Google" id="ProtNLM"/>
    </source>
</evidence>
<dbReference type="PANTHER" id="PTHR31896:SF64">
    <property type="entry name" value="TRICHOTHECENE 3-O-ACETYLTRANSFERASE"/>
    <property type="match status" value="1"/>
</dbReference>
<dbReference type="GO" id="GO:0016740">
    <property type="term" value="F:transferase activity"/>
    <property type="evidence" value="ECO:0007669"/>
    <property type="project" value="UniProtKB-KW"/>
</dbReference>
<protein>
    <recommendedName>
        <fullName evidence="4">BAHD acyltransferase DCR</fullName>
    </recommendedName>
</protein>
<keyword evidence="1" id="KW-0808">Transferase</keyword>
<reference evidence="2 3" key="1">
    <citation type="submission" date="2023-10" db="EMBL/GenBank/DDBJ databases">
        <title>Chromosome-scale genome assembly provides insights into flower coloration mechanisms of Canna indica.</title>
        <authorList>
            <person name="Li C."/>
        </authorList>
    </citation>
    <scope>NUCLEOTIDE SEQUENCE [LARGE SCALE GENOMIC DNA]</scope>
    <source>
        <tissue evidence="2">Flower</tissue>
    </source>
</reference>
<dbReference type="InterPro" id="IPR051283">
    <property type="entry name" value="Sec_Metabolite_Acyltrans"/>
</dbReference>
<proteinExistence type="predicted"/>
<gene>
    <name evidence="2" type="ORF">Cni_G08684</name>
</gene>
<evidence type="ECO:0000256" key="1">
    <source>
        <dbReference type="ARBA" id="ARBA00022679"/>
    </source>
</evidence>
<keyword evidence="3" id="KW-1185">Reference proteome</keyword>
<accession>A0AAQ3K169</accession>